<evidence type="ECO:0000313" key="3">
    <source>
        <dbReference type="Proteomes" id="UP000035682"/>
    </source>
</evidence>
<dbReference type="EMBL" id="LN609529">
    <property type="protein sequence ID" value="CEF69140.1"/>
    <property type="molecule type" value="Genomic_DNA"/>
</dbReference>
<evidence type="ECO:0000256" key="1">
    <source>
        <dbReference type="SAM" id="Phobius"/>
    </source>
</evidence>
<dbReference type="GeneID" id="36381510"/>
<keyword evidence="1" id="KW-1133">Transmembrane helix</keyword>
<name>A0A090LNN9_STRRB</name>
<accession>A0A090LNN9</accession>
<sequence length="89" mass="10534">MLSKQHKFTNYLLKIIFYYLVISQQINGFFLLPTSSKPIDGDEFYKNSNLTPQQINRQMMKNENIVFDGRFRSGNIDGINSNTLKYRYI</sequence>
<dbReference type="Proteomes" id="UP000035682">
    <property type="component" value="Unplaced"/>
</dbReference>
<reference evidence="4" key="2">
    <citation type="submission" date="2020-12" db="UniProtKB">
        <authorList>
            <consortium name="WormBaseParasite"/>
        </authorList>
    </citation>
    <scope>IDENTIFICATION</scope>
</reference>
<keyword evidence="3" id="KW-1185">Reference proteome</keyword>
<evidence type="ECO:0000313" key="4">
    <source>
        <dbReference type="WBParaSite" id="SRAE_2000379150.1"/>
    </source>
</evidence>
<dbReference type="WormBase" id="SRAE_2000379150">
    <property type="protein sequence ID" value="SRP12143"/>
    <property type="gene ID" value="WBGene00264017"/>
</dbReference>
<keyword evidence="1" id="KW-0472">Membrane</keyword>
<proteinExistence type="predicted"/>
<feature type="transmembrane region" description="Helical" evidence="1">
    <location>
        <begin position="12"/>
        <end position="32"/>
    </location>
</feature>
<dbReference type="CTD" id="36381510"/>
<reference evidence="2 3" key="1">
    <citation type="submission" date="2014-09" db="EMBL/GenBank/DDBJ databases">
        <authorList>
            <person name="Martin A.A."/>
        </authorList>
    </citation>
    <scope>NUCLEOTIDE SEQUENCE</scope>
    <source>
        <strain evidence="3">ED321</strain>
        <strain evidence="2">ED321 Heterogonic</strain>
    </source>
</reference>
<gene>
    <name evidence="2 4 5" type="ORF">SRAE_2000379150</name>
</gene>
<dbReference type="WBParaSite" id="SRAE_2000379150.1">
    <property type="protein sequence ID" value="SRAE_2000379150.1"/>
    <property type="gene ID" value="WBGene00264017"/>
</dbReference>
<dbReference type="AlphaFoldDB" id="A0A090LNN9"/>
<evidence type="ECO:0000313" key="2">
    <source>
        <dbReference type="EMBL" id="CEF69140.1"/>
    </source>
</evidence>
<protein>
    <submittedName>
        <fullName evidence="2 4">Uncharacterized protein</fullName>
    </submittedName>
</protein>
<evidence type="ECO:0000313" key="5">
    <source>
        <dbReference type="WormBase" id="SRAE_2000379150"/>
    </source>
</evidence>
<dbReference type="RefSeq" id="XP_024508340.1">
    <property type="nucleotide sequence ID" value="XM_024655026.1"/>
</dbReference>
<keyword evidence="1" id="KW-0812">Transmembrane</keyword>
<organism evidence="2">
    <name type="scientific">Strongyloides ratti</name>
    <name type="common">Parasitic roundworm</name>
    <dbReference type="NCBI Taxonomy" id="34506"/>
    <lineage>
        <taxon>Eukaryota</taxon>
        <taxon>Metazoa</taxon>
        <taxon>Ecdysozoa</taxon>
        <taxon>Nematoda</taxon>
        <taxon>Chromadorea</taxon>
        <taxon>Rhabditida</taxon>
        <taxon>Tylenchina</taxon>
        <taxon>Panagrolaimomorpha</taxon>
        <taxon>Strongyloidoidea</taxon>
        <taxon>Strongyloididae</taxon>
        <taxon>Strongyloides</taxon>
    </lineage>
</organism>